<dbReference type="AlphaFoldDB" id="A0A482XLE4"/>
<accession>A0A482XLE4</accession>
<organism evidence="2 3">
    <name type="scientific">Laodelphax striatellus</name>
    <name type="common">Small brown planthopper</name>
    <name type="synonym">Delphax striatella</name>
    <dbReference type="NCBI Taxonomy" id="195883"/>
    <lineage>
        <taxon>Eukaryota</taxon>
        <taxon>Metazoa</taxon>
        <taxon>Ecdysozoa</taxon>
        <taxon>Arthropoda</taxon>
        <taxon>Hexapoda</taxon>
        <taxon>Insecta</taxon>
        <taxon>Pterygota</taxon>
        <taxon>Neoptera</taxon>
        <taxon>Paraneoptera</taxon>
        <taxon>Hemiptera</taxon>
        <taxon>Auchenorrhyncha</taxon>
        <taxon>Fulgoroidea</taxon>
        <taxon>Delphacidae</taxon>
        <taxon>Criomorphinae</taxon>
        <taxon>Laodelphax</taxon>
    </lineage>
</organism>
<dbReference type="InParanoid" id="A0A482XLE4"/>
<keyword evidence="1" id="KW-0732">Signal</keyword>
<evidence type="ECO:0000256" key="1">
    <source>
        <dbReference type="SAM" id="SignalP"/>
    </source>
</evidence>
<dbReference type="Proteomes" id="UP000291343">
    <property type="component" value="Unassembled WGS sequence"/>
</dbReference>
<reference evidence="2 3" key="1">
    <citation type="journal article" date="2017" name="Gigascience">
        <title>Genome sequence of the small brown planthopper, Laodelphax striatellus.</title>
        <authorList>
            <person name="Zhu J."/>
            <person name="Jiang F."/>
            <person name="Wang X."/>
            <person name="Yang P."/>
            <person name="Bao Y."/>
            <person name="Zhao W."/>
            <person name="Wang W."/>
            <person name="Lu H."/>
            <person name="Wang Q."/>
            <person name="Cui N."/>
            <person name="Li J."/>
            <person name="Chen X."/>
            <person name="Luo L."/>
            <person name="Yu J."/>
            <person name="Kang L."/>
            <person name="Cui F."/>
        </authorList>
    </citation>
    <scope>NUCLEOTIDE SEQUENCE [LARGE SCALE GENOMIC DNA]</scope>
    <source>
        <strain evidence="2">Lst14</strain>
    </source>
</reference>
<comment type="caution">
    <text evidence="2">The sequence shown here is derived from an EMBL/GenBank/DDBJ whole genome shotgun (WGS) entry which is preliminary data.</text>
</comment>
<sequence>MLGKKRETLIVAASCLCAVLAAPAEAEAKQDLKTSSTYGLGYASPYYGGYWQDTRRYTRTCEGYQDMEDTERFLIEGACRILLEYDILHKFPILECSCFSAKKPETETGIRELDYNLENGQFHYKQISANDVILRVGEPPKDAFGKEYYMLTQVLKCDIVGTREMDSVPRRKNSVEGGRGDGEQPVEDSPFLRVVSTLVSIKEIGAVQYYDTVEVSSVNYLENEATVKIKELKYIAYKDGRYFTVKYGELNLSKEIIQLVDIKKEKLHPRQRGLGEEAVNTGFKKKWNLNEEFSFGLTVSSSGKTLFIDAPRKTKHFVIKEIYGDVKDIAFKLSALGDVYRHFISSEGYDLRIGSHYEASVETAPGEPKLVNVVNTLAPGPSR</sequence>
<dbReference type="OrthoDB" id="6648042at2759"/>
<feature type="signal peptide" evidence="1">
    <location>
        <begin position="1"/>
        <end position="28"/>
    </location>
</feature>
<gene>
    <name evidence="2" type="ORF">LSTR_LSTR013842</name>
</gene>
<evidence type="ECO:0008006" key="4">
    <source>
        <dbReference type="Google" id="ProtNLM"/>
    </source>
</evidence>
<name>A0A482XLE4_LAOST</name>
<protein>
    <recommendedName>
        <fullName evidence="4">Vitellogenin domain-containing protein</fullName>
    </recommendedName>
</protein>
<evidence type="ECO:0000313" key="2">
    <source>
        <dbReference type="EMBL" id="RZF46642.1"/>
    </source>
</evidence>
<keyword evidence="3" id="KW-1185">Reference proteome</keyword>
<evidence type="ECO:0000313" key="3">
    <source>
        <dbReference type="Proteomes" id="UP000291343"/>
    </source>
</evidence>
<dbReference type="EMBL" id="QKKF02005813">
    <property type="protein sequence ID" value="RZF46642.1"/>
    <property type="molecule type" value="Genomic_DNA"/>
</dbReference>
<proteinExistence type="predicted"/>
<feature type="chain" id="PRO_5019746544" description="Vitellogenin domain-containing protein" evidence="1">
    <location>
        <begin position="29"/>
        <end position="383"/>
    </location>
</feature>